<keyword evidence="8" id="KW-1185">Reference proteome</keyword>
<dbReference type="Gene3D" id="3.30.420.10">
    <property type="entry name" value="Ribonuclease H-like superfamily/Ribonuclease H"/>
    <property type="match status" value="1"/>
</dbReference>
<evidence type="ECO:0000313" key="8">
    <source>
        <dbReference type="Proteomes" id="UP000604481"/>
    </source>
</evidence>
<dbReference type="AlphaFoldDB" id="A0A8J7FH12"/>
<accession>A0A8J7FH12</accession>
<comment type="similarity">
    <text evidence="2">Belongs to the transposase IS30 family.</text>
</comment>
<dbReference type="SUPFAM" id="SSF53098">
    <property type="entry name" value="Ribonuclease H-like"/>
    <property type="match status" value="1"/>
</dbReference>
<keyword evidence="3" id="KW-0815">Transposition</keyword>
<dbReference type="Gene3D" id="1.10.10.60">
    <property type="entry name" value="Homeodomain-like"/>
    <property type="match status" value="1"/>
</dbReference>
<dbReference type="Pfam" id="PF00665">
    <property type="entry name" value="rve"/>
    <property type="match status" value="1"/>
</dbReference>
<dbReference type="PANTHER" id="PTHR10948">
    <property type="entry name" value="TRANSPOSASE"/>
    <property type="match status" value="1"/>
</dbReference>
<keyword evidence="5" id="KW-0233">DNA recombination</keyword>
<gene>
    <name evidence="7" type="ORF">INR99_07995</name>
</gene>
<dbReference type="InterPro" id="IPR025246">
    <property type="entry name" value="IS30-like_HTH"/>
</dbReference>
<comment type="function">
    <text evidence="1">Required for the transposition of the insertion element.</text>
</comment>
<dbReference type="PROSITE" id="PS50994">
    <property type="entry name" value="INTEGRASE"/>
    <property type="match status" value="1"/>
</dbReference>
<comment type="caution">
    <text evidence="7">The sequence shown here is derived from an EMBL/GenBank/DDBJ whole genome shotgun (WGS) entry which is preliminary data.</text>
</comment>
<keyword evidence="4" id="KW-0238">DNA-binding</keyword>
<dbReference type="PANTHER" id="PTHR10948:SF23">
    <property type="entry name" value="TRANSPOSASE INSI FOR INSERTION SEQUENCE ELEMENT IS30A-RELATED"/>
    <property type="match status" value="1"/>
</dbReference>
<dbReference type="EMBL" id="JADFUA010000004">
    <property type="protein sequence ID" value="MBE9609288.1"/>
    <property type="molecule type" value="Genomic_DNA"/>
</dbReference>
<organism evidence="7 8">
    <name type="scientific">Chitinilyticum piscinae</name>
    <dbReference type="NCBI Taxonomy" id="2866724"/>
    <lineage>
        <taxon>Bacteria</taxon>
        <taxon>Pseudomonadati</taxon>
        <taxon>Pseudomonadota</taxon>
        <taxon>Betaproteobacteria</taxon>
        <taxon>Neisseriales</taxon>
        <taxon>Chitinibacteraceae</taxon>
        <taxon>Chitinilyticum</taxon>
    </lineage>
</organism>
<dbReference type="InterPro" id="IPR012337">
    <property type="entry name" value="RNaseH-like_sf"/>
</dbReference>
<evidence type="ECO:0000256" key="1">
    <source>
        <dbReference type="ARBA" id="ARBA00002190"/>
    </source>
</evidence>
<dbReference type="NCBIfam" id="NF033563">
    <property type="entry name" value="transpos_IS30"/>
    <property type="match status" value="1"/>
</dbReference>
<evidence type="ECO:0000259" key="6">
    <source>
        <dbReference type="PROSITE" id="PS50994"/>
    </source>
</evidence>
<dbReference type="InterPro" id="IPR001584">
    <property type="entry name" value="Integrase_cat-core"/>
</dbReference>
<dbReference type="GO" id="GO:0015074">
    <property type="term" value="P:DNA integration"/>
    <property type="evidence" value="ECO:0007669"/>
    <property type="project" value="InterPro"/>
</dbReference>
<dbReference type="GO" id="GO:0006313">
    <property type="term" value="P:DNA transposition"/>
    <property type="evidence" value="ECO:0007669"/>
    <property type="project" value="InterPro"/>
</dbReference>
<evidence type="ECO:0000256" key="4">
    <source>
        <dbReference type="ARBA" id="ARBA00023125"/>
    </source>
</evidence>
<dbReference type="PROSITE" id="PS01043">
    <property type="entry name" value="TRANSPOSASE_IS30"/>
    <property type="match status" value="1"/>
</dbReference>
<evidence type="ECO:0000256" key="3">
    <source>
        <dbReference type="ARBA" id="ARBA00022578"/>
    </source>
</evidence>
<dbReference type="GO" id="GO:0004803">
    <property type="term" value="F:transposase activity"/>
    <property type="evidence" value="ECO:0007669"/>
    <property type="project" value="InterPro"/>
</dbReference>
<feature type="domain" description="Integrase catalytic" evidence="6">
    <location>
        <begin position="166"/>
        <end position="329"/>
    </location>
</feature>
<protein>
    <submittedName>
        <fullName evidence="7">IS30 family transposase</fullName>
    </submittedName>
</protein>
<sequence>MASHYHHLSPEERACIMQMLAQGHSLRQIARVTHRAPSSLSRELRRNAATRHSYDASQAGLRARRCQRQPRRLPKLRPETLAFDVVIDLLREGWSPQQISGRLRERYPDDPSHHMSHETIYSAIYAMPHGELRKELIRCLRQGHDGRRKRSQGEDRRGRLPNMLSIHERPAEVESRLIPGHWETDLIKGAGNRSCVATLVERSSRLVMLAKMPDASAASALEALTQMLNRIPEAELRQTLTYDQGREMSRHQELTARTGIKVYFADPHSPWQRGSNENANGLIRQYLPKGEDLSVFSQEELDAIAHRLNTRPRAVLGFKMPIEVFAEYFDAVIESRQASKH</sequence>
<dbReference type="RefSeq" id="WP_194115821.1">
    <property type="nucleotide sequence ID" value="NZ_JADFUA010000004.1"/>
</dbReference>
<dbReference type="Proteomes" id="UP000604481">
    <property type="component" value="Unassembled WGS sequence"/>
</dbReference>
<dbReference type="GO" id="GO:0003677">
    <property type="term" value="F:DNA binding"/>
    <property type="evidence" value="ECO:0007669"/>
    <property type="project" value="UniProtKB-KW"/>
</dbReference>
<dbReference type="InterPro" id="IPR051917">
    <property type="entry name" value="Transposase-Integrase"/>
</dbReference>
<dbReference type="InterPro" id="IPR053392">
    <property type="entry name" value="Transposase_IS30-like"/>
</dbReference>
<evidence type="ECO:0000256" key="2">
    <source>
        <dbReference type="ARBA" id="ARBA00006363"/>
    </source>
</evidence>
<proteinExistence type="inferred from homology"/>
<evidence type="ECO:0000313" key="7">
    <source>
        <dbReference type="EMBL" id="MBE9609288.1"/>
    </source>
</evidence>
<evidence type="ECO:0000256" key="5">
    <source>
        <dbReference type="ARBA" id="ARBA00023172"/>
    </source>
</evidence>
<reference evidence="7 8" key="1">
    <citation type="submission" date="2020-10" db="EMBL/GenBank/DDBJ databases">
        <title>The genome sequence of Chitinilyticum litopenaei 4Y14.</title>
        <authorList>
            <person name="Liu Y."/>
        </authorList>
    </citation>
    <scope>NUCLEOTIDE SEQUENCE [LARGE SCALE GENOMIC DNA]</scope>
    <source>
        <strain evidence="7 8">4Y14</strain>
    </source>
</reference>
<dbReference type="InterPro" id="IPR036397">
    <property type="entry name" value="RNaseH_sf"/>
</dbReference>
<name>A0A8J7FH12_9NEIS</name>
<dbReference type="GO" id="GO:0005829">
    <property type="term" value="C:cytosol"/>
    <property type="evidence" value="ECO:0007669"/>
    <property type="project" value="TreeGrafter"/>
</dbReference>
<dbReference type="InterPro" id="IPR001598">
    <property type="entry name" value="Transposase_IS30_CS"/>
</dbReference>
<dbReference type="Pfam" id="PF13936">
    <property type="entry name" value="HTH_38"/>
    <property type="match status" value="1"/>
</dbReference>